<dbReference type="AlphaFoldDB" id="A0A4W5M6J7"/>
<proteinExistence type="inferred from homology"/>
<dbReference type="Ensembl" id="ENSHHUT00000034282.1">
    <property type="protein sequence ID" value="ENSHHUP00000032940.1"/>
    <property type="gene ID" value="ENSHHUG00000020846.1"/>
</dbReference>
<dbReference type="InterPro" id="IPR036236">
    <property type="entry name" value="Znf_C2H2_sf"/>
</dbReference>
<keyword evidence="8" id="KW-0805">Transcription regulation</keyword>
<dbReference type="FunFam" id="3.30.160.60:FF:001822">
    <property type="entry name" value="Zinc finger protein 648"/>
    <property type="match status" value="1"/>
</dbReference>
<feature type="domain" description="C2H2-type" evidence="13">
    <location>
        <begin position="116"/>
        <end position="143"/>
    </location>
</feature>
<keyword evidence="15" id="KW-1185">Reference proteome</keyword>
<comment type="subcellular location">
    <subcellularLocation>
        <location evidence="2">Nucleus</location>
    </subcellularLocation>
</comment>
<dbReference type="PROSITE" id="PS50157">
    <property type="entry name" value="ZINC_FINGER_C2H2_2"/>
    <property type="match status" value="3"/>
</dbReference>
<dbReference type="GO" id="GO:0000978">
    <property type="term" value="F:RNA polymerase II cis-regulatory region sequence-specific DNA binding"/>
    <property type="evidence" value="ECO:0007669"/>
    <property type="project" value="TreeGrafter"/>
</dbReference>
<evidence type="ECO:0000256" key="8">
    <source>
        <dbReference type="ARBA" id="ARBA00023015"/>
    </source>
</evidence>
<dbReference type="GO" id="GO:0000981">
    <property type="term" value="F:DNA-binding transcription factor activity, RNA polymerase II-specific"/>
    <property type="evidence" value="ECO:0007669"/>
    <property type="project" value="TreeGrafter"/>
</dbReference>
<comment type="function">
    <text evidence="1">May be involved in transcriptional regulation.</text>
</comment>
<dbReference type="Gene3D" id="3.30.160.60">
    <property type="entry name" value="Classic Zinc Finger"/>
    <property type="match status" value="5"/>
</dbReference>
<name>A0A4W5M6J7_9TELE</name>
<feature type="domain" description="C2H2-type" evidence="13">
    <location>
        <begin position="173"/>
        <end position="200"/>
    </location>
</feature>
<feature type="domain" description="C2H2-type" evidence="13">
    <location>
        <begin position="144"/>
        <end position="172"/>
    </location>
</feature>
<evidence type="ECO:0000256" key="10">
    <source>
        <dbReference type="ARBA" id="ARBA00023163"/>
    </source>
</evidence>
<evidence type="ECO:0000256" key="7">
    <source>
        <dbReference type="ARBA" id="ARBA00022833"/>
    </source>
</evidence>
<reference evidence="14" key="2">
    <citation type="submission" date="2025-08" db="UniProtKB">
        <authorList>
            <consortium name="Ensembl"/>
        </authorList>
    </citation>
    <scope>IDENTIFICATION</scope>
</reference>
<protein>
    <submittedName>
        <fullName evidence="14">Zinc finger protein 648</fullName>
    </submittedName>
</protein>
<dbReference type="PANTHER" id="PTHR23235:SF142">
    <property type="entry name" value="ZINC FINGER PROTEIN 384"/>
    <property type="match status" value="1"/>
</dbReference>
<keyword evidence="11" id="KW-0539">Nucleus</keyword>
<dbReference type="InterPro" id="IPR013087">
    <property type="entry name" value="Znf_C2H2_type"/>
</dbReference>
<keyword evidence="6 12" id="KW-0863">Zinc-finger</keyword>
<keyword evidence="4" id="KW-0479">Metal-binding</keyword>
<dbReference type="Pfam" id="PF00096">
    <property type="entry name" value="zf-C2H2"/>
    <property type="match status" value="4"/>
</dbReference>
<keyword evidence="10" id="KW-0804">Transcription</keyword>
<evidence type="ECO:0000256" key="9">
    <source>
        <dbReference type="ARBA" id="ARBA00023125"/>
    </source>
</evidence>
<dbReference type="Proteomes" id="UP000314982">
    <property type="component" value="Unassembled WGS sequence"/>
</dbReference>
<evidence type="ECO:0000259" key="13">
    <source>
        <dbReference type="PROSITE" id="PS50157"/>
    </source>
</evidence>
<evidence type="ECO:0000313" key="15">
    <source>
        <dbReference type="Proteomes" id="UP000314982"/>
    </source>
</evidence>
<evidence type="ECO:0000256" key="6">
    <source>
        <dbReference type="ARBA" id="ARBA00022771"/>
    </source>
</evidence>
<dbReference type="GeneTree" id="ENSGT00940000163676"/>
<evidence type="ECO:0000256" key="2">
    <source>
        <dbReference type="ARBA" id="ARBA00004123"/>
    </source>
</evidence>
<dbReference type="FunFam" id="3.30.160.60:FF:000771">
    <property type="entry name" value="zinc finger protein 648"/>
    <property type="match status" value="1"/>
</dbReference>
<reference evidence="15" key="1">
    <citation type="submission" date="2018-06" db="EMBL/GenBank/DDBJ databases">
        <title>Genome assembly of Danube salmon.</title>
        <authorList>
            <person name="Macqueen D.J."/>
            <person name="Gundappa M.K."/>
        </authorList>
    </citation>
    <scope>NUCLEOTIDE SEQUENCE [LARGE SCALE GENOMIC DNA]</scope>
</reference>
<dbReference type="GO" id="GO:0008270">
    <property type="term" value="F:zinc ion binding"/>
    <property type="evidence" value="ECO:0007669"/>
    <property type="project" value="UniProtKB-KW"/>
</dbReference>
<dbReference type="PANTHER" id="PTHR23235">
    <property type="entry name" value="KRUEPPEL-LIKE TRANSCRIPTION FACTOR"/>
    <property type="match status" value="1"/>
</dbReference>
<dbReference type="PROSITE" id="PS00028">
    <property type="entry name" value="ZINC_FINGER_C2H2_1"/>
    <property type="match status" value="3"/>
</dbReference>
<evidence type="ECO:0000256" key="4">
    <source>
        <dbReference type="ARBA" id="ARBA00022723"/>
    </source>
</evidence>
<evidence type="ECO:0000256" key="5">
    <source>
        <dbReference type="ARBA" id="ARBA00022737"/>
    </source>
</evidence>
<dbReference type="SMART" id="SM00355">
    <property type="entry name" value="ZnF_C2H2"/>
    <property type="match status" value="3"/>
</dbReference>
<dbReference type="SUPFAM" id="SSF57667">
    <property type="entry name" value="beta-beta-alpha zinc fingers"/>
    <property type="match status" value="2"/>
</dbReference>
<evidence type="ECO:0000256" key="12">
    <source>
        <dbReference type="PROSITE-ProRule" id="PRU00042"/>
    </source>
</evidence>
<dbReference type="GO" id="GO:0005634">
    <property type="term" value="C:nucleus"/>
    <property type="evidence" value="ECO:0007669"/>
    <property type="project" value="UniProtKB-SubCell"/>
</dbReference>
<evidence type="ECO:0000313" key="14">
    <source>
        <dbReference type="Ensembl" id="ENSHHUP00000032940.1"/>
    </source>
</evidence>
<keyword evidence="7" id="KW-0862">Zinc</keyword>
<reference evidence="14" key="3">
    <citation type="submission" date="2025-09" db="UniProtKB">
        <authorList>
            <consortium name="Ensembl"/>
        </authorList>
    </citation>
    <scope>IDENTIFICATION</scope>
</reference>
<sequence length="231" mass="26394">GMKVCSGNPSDLKLRLVREIRPKPNEAPSDVRCNMREMFDVSGKKGNGKSGVSLVIPPPLNKAVAMIDACEKNRVPIVFTAMKKRGVEGDTKNRPYKCTHCNWAFKKSSNLQKRPYHCPFCDKTYIWSSDYRKHIRTHTGEKPYVCETCGKDFVRSSDLRKHERNMHTNNKPFPCTQCGKTFNKPLSLLRHERTHLGERPFCCSVCGKAFTRSPMASLSRTLFGSNLRLYF</sequence>
<evidence type="ECO:0000256" key="3">
    <source>
        <dbReference type="ARBA" id="ARBA00006991"/>
    </source>
</evidence>
<comment type="similarity">
    <text evidence="3">Belongs to the krueppel C2H2-type zinc-finger protein family.</text>
</comment>
<organism evidence="14 15">
    <name type="scientific">Hucho hucho</name>
    <name type="common">huchen</name>
    <dbReference type="NCBI Taxonomy" id="62062"/>
    <lineage>
        <taxon>Eukaryota</taxon>
        <taxon>Metazoa</taxon>
        <taxon>Chordata</taxon>
        <taxon>Craniata</taxon>
        <taxon>Vertebrata</taxon>
        <taxon>Euteleostomi</taxon>
        <taxon>Actinopterygii</taxon>
        <taxon>Neopterygii</taxon>
        <taxon>Teleostei</taxon>
        <taxon>Protacanthopterygii</taxon>
        <taxon>Salmoniformes</taxon>
        <taxon>Salmonidae</taxon>
        <taxon>Salmoninae</taxon>
        <taxon>Hucho</taxon>
    </lineage>
</organism>
<dbReference type="STRING" id="62062.ENSHHUP00000032940"/>
<accession>A0A4W5M6J7</accession>
<evidence type="ECO:0000256" key="11">
    <source>
        <dbReference type="ARBA" id="ARBA00023242"/>
    </source>
</evidence>
<dbReference type="FunFam" id="3.30.160.60:FF:000325">
    <property type="entry name" value="ZFP90 zinc finger protein"/>
    <property type="match status" value="1"/>
</dbReference>
<evidence type="ECO:0000256" key="1">
    <source>
        <dbReference type="ARBA" id="ARBA00003767"/>
    </source>
</evidence>
<keyword evidence="5" id="KW-0677">Repeat</keyword>
<keyword evidence="9" id="KW-0238">DNA-binding</keyword>